<evidence type="ECO:0000256" key="1">
    <source>
        <dbReference type="SAM" id="MobiDB-lite"/>
    </source>
</evidence>
<organism evidence="2 3">
    <name type="scientific">Fusarium kuroshium</name>
    <dbReference type="NCBI Taxonomy" id="2010991"/>
    <lineage>
        <taxon>Eukaryota</taxon>
        <taxon>Fungi</taxon>
        <taxon>Dikarya</taxon>
        <taxon>Ascomycota</taxon>
        <taxon>Pezizomycotina</taxon>
        <taxon>Sordariomycetes</taxon>
        <taxon>Hypocreomycetidae</taxon>
        <taxon>Hypocreales</taxon>
        <taxon>Nectriaceae</taxon>
        <taxon>Fusarium</taxon>
        <taxon>Fusarium solani species complex</taxon>
    </lineage>
</organism>
<proteinExistence type="predicted"/>
<accession>A0A3M2SBY6</accession>
<reference evidence="2 3" key="1">
    <citation type="submission" date="2017-06" db="EMBL/GenBank/DDBJ databases">
        <title>Comparative genomic analysis of Ambrosia Fusariam Clade fungi.</title>
        <authorList>
            <person name="Stajich J.E."/>
            <person name="Carrillo J."/>
            <person name="Kijimoto T."/>
            <person name="Eskalen A."/>
            <person name="O'Donnell K."/>
            <person name="Kasson M."/>
        </authorList>
    </citation>
    <scope>NUCLEOTIDE SEQUENCE [LARGE SCALE GENOMIC DNA]</scope>
    <source>
        <strain evidence="2">UCR3666</strain>
    </source>
</reference>
<dbReference type="EMBL" id="NKUJ01000071">
    <property type="protein sequence ID" value="RMJ15081.1"/>
    <property type="molecule type" value="Genomic_DNA"/>
</dbReference>
<gene>
    <name evidence="2" type="ORF">CDV36_005213</name>
</gene>
<feature type="compositionally biased region" description="Basic and acidic residues" evidence="1">
    <location>
        <begin position="67"/>
        <end position="78"/>
    </location>
</feature>
<feature type="non-terminal residue" evidence="2">
    <location>
        <position position="1"/>
    </location>
</feature>
<evidence type="ECO:0000313" key="2">
    <source>
        <dbReference type="EMBL" id="RMJ15081.1"/>
    </source>
</evidence>
<dbReference type="AlphaFoldDB" id="A0A3M2SBY6"/>
<comment type="caution">
    <text evidence="2">The sequence shown here is derived from an EMBL/GenBank/DDBJ whole genome shotgun (WGS) entry which is preliminary data.</text>
</comment>
<keyword evidence="3" id="KW-1185">Reference proteome</keyword>
<name>A0A3M2SBY6_9HYPO</name>
<feature type="region of interest" description="Disordered" evidence="1">
    <location>
        <begin position="67"/>
        <end position="90"/>
    </location>
</feature>
<dbReference type="Proteomes" id="UP000277212">
    <property type="component" value="Unassembled WGS sequence"/>
</dbReference>
<evidence type="ECO:0000313" key="3">
    <source>
        <dbReference type="Proteomes" id="UP000277212"/>
    </source>
</evidence>
<sequence>LVSEYIKTESFPPFLQSERRGGTTQPIGWTTAVVHVKDEHRRRPNTHSFFLYRTVTSTDVEGMREHNQYTSDPTERGGYKNITKGSINLL</sequence>
<protein>
    <submittedName>
        <fullName evidence="2">Uncharacterized protein</fullName>
    </submittedName>
</protein>